<dbReference type="Proteomes" id="UP000184327">
    <property type="component" value="Unassembled WGS sequence"/>
</dbReference>
<organism evidence="3 4">
    <name type="scientific">Lampropedia hyalina DSM 16112</name>
    <dbReference type="NCBI Taxonomy" id="1122156"/>
    <lineage>
        <taxon>Bacteria</taxon>
        <taxon>Pseudomonadati</taxon>
        <taxon>Pseudomonadota</taxon>
        <taxon>Betaproteobacteria</taxon>
        <taxon>Burkholderiales</taxon>
        <taxon>Comamonadaceae</taxon>
        <taxon>Lampropedia</taxon>
    </lineage>
</organism>
<feature type="region of interest" description="Disordered" evidence="1">
    <location>
        <begin position="25"/>
        <end position="57"/>
    </location>
</feature>
<evidence type="ECO:0000313" key="4">
    <source>
        <dbReference type="Proteomes" id="UP000184327"/>
    </source>
</evidence>
<evidence type="ECO:0000256" key="2">
    <source>
        <dbReference type="SAM" id="SignalP"/>
    </source>
</evidence>
<accession>A0A1M5C6R4</accession>
<keyword evidence="4" id="KW-1185">Reference proteome</keyword>
<gene>
    <name evidence="3" type="ORF">SAMN02745117_02079</name>
</gene>
<proteinExistence type="predicted"/>
<evidence type="ECO:0000256" key="1">
    <source>
        <dbReference type="SAM" id="MobiDB-lite"/>
    </source>
</evidence>
<protein>
    <submittedName>
        <fullName evidence="3">Uncharacterized protein</fullName>
    </submittedName>
</protein>
<evidence type="ECO:0000313" key="3">
    <source>
        <dbReference type="EMBL" id="SHF50297.1"/>
    </source>
</evidence>
<feature type="signal peptide" evidence="2">
    <location>
        <begin position="1"/>
        <end position="25"/>
    </location>
</feature>
<dbReference type="RefSeq" id="WP_073356616.1">
    <property type="nucleotide sequence ID" value="NZ_FQUZ01000025.1"/>
</dbReference>
<keyword evidence="2" id="KW-0732">Signal</keyword>
<dbReference type="EMBL" id="FQUZ01000025">
    <property type="protein sequence ID" value="SHF50297.1"/>
    <property type="molecule type" value="Genomic_DNA"/>
</dbReference>
<dbReference type="AlphaFoldDB" id="A0A1M5C6R4"/>
<reference evidence="3 4" key="1">
    <citation type="submission" date="2016-11" db="EMBL/GenBank/DDBJ databases">
        <authorList>
            <person name="Jaros S."/>
            <person name="Januszkiewicz K."/>
            <person name="Wedrychowicz H."/>
        </authorList>
    </citation>
    <scope>NUCLEOTIDE SEQUENCE [LARGE SCALE GENOMIC DNA]</scope>
    <source>
        <strain evidence="3 4">DSM 16112</strain>
    </source>
</reference>
<feature type="region of interest" description="Disordered" evidence="1">
    <location>
        <begin position="79"/>
        <end position="104"/>
    </location>
</feature>
<name>A0A1M5C6R4_9BURK</name>
<sequence length="104" mass="10614">MTRIFSVASATIGVLCMGLASIASAQQPPEPRPDGRRGPPPQAFIEACSGKSEGGTVSLTLPGRDGATREVSAKCQLHEGVLSARPERPAGTDGQRPPPPPAGT</sequence>
<feature type="chain" id="PRO_5011979480" evidence="2">
    <location>
        <begin position="26"/>
        <end position="104"/>
    </location>
</feature>